<dbReference type="SMART" id="SM00382">
    <property type="entry name" value="AAA"/>
    <property type="match status" value="1"/>
</dbReference>
<evidence type="ECO:0000256" key="2">
    <source>
        <dbReference type="ARBA" id="ARBA00022448"/>
    </source>
</evidence>
<dbReference type="Gene3D" id="3.40.50.300">
    <property type="entry name" value="P-loop containing nucleotide triphosphate hydrolases"/>
    <property type="match status" value="1"/>
</dbReference>
<organism evidence="6 7">
    <name type="scientific">Candidatus Iainarchaeum sp</name>
    <dbReference type="NCBI Taxonomy" id="3101447"/>
    <lineage>
        <taxon>Archaea</taxon>
        <taxon>Candidatus Iainarchaeota</taxon>
        <taxon>Candidatus Iainarchaeia</taxon>
        <taxon>Candidatus Iainarchaeales</taxon>
        <taxon>Candidatus Iainarchaeaceae</taxon>
        <taxon>Candidatus Iainarchaeum</taxon>
    </lineage>
</organism>
<dbReference type="GO" id="GO:0005524">
    <property type="term" value="F:ATP binding"/>
    <property type="evidence" value="ECO:0007669"/>
    <property type="project" value="UniProtKB-KW"/>
</dbReference>
<evidence type="ECO:0000313" key="7">
    <source>
        <dbReference type="Proteomes" id="UP000678237"/>
    </source>
</evidence>
<dbReference type="EMBL" id="JAGVWE010000003">
    <property type="protein sequence ID" value="MBS3062889.1"/>
    <property type="molecule type" value="Genomic_DNA"/>
</dbReference>
<gene>
    <name evidence="6" type="ORF">J4203_03380</name>
</gene>
<dbReference type="GO" id="GO:0016887">
    <property type="term" value="F:ATP hydrolysis activity"/>
    <property type="evidence" value="ECO:0007669"/>
    <property type="project" value="InterPro"/>
</dbReference>
<dbReference type="PROSITE" id="PS50893">
    <property type="entry name" value="ABC_TRANSPORTER_2"/>
    <property type="match status" value="1"/>
</dbReference>
<evidence type="ECO:0000256" key="1">
    <source>
        <dbReference type="ARBA" id="ARBA00005417"/>
    </source>
</evidence>
<sequence>MKSALEAQGIGKSFQGRALLKGVSFAVENGQVFGLLGPNGAGKSTLLGILSGLYPSDAGHVKIRGRDLKEYGKDLHAFLGVVPQEECFYPSFSVEENLRFFGCLNGLGGAALNERVSALLGWLELRPFAATRAERLSGGYRRLLNIACSLVHDPDLVFFDEPTVALDPNVRHTFWKKIVELKKQGKAIVLTTHYMEEAQKLCDELAILFHGEILAHGSPKELIARFGGEKILALRAAEGTDLEREKELLAGIHRLYPKAGVQWKHHFLFVSLPERNQVEAAGKIVSLVEGKGIKVLSQQLKEPELEDVFIHLTGERHLPPAGVKASAKP</sequence>
<name>A0A8T4LBA0_9ARCH</name>
<proteinExistence type="inferred from homology"/>
<evidence type="ECO:0000259" key="5">
    <source>
        <dbReference type="PROSITE" id="PS50893"/>
    </source>
</evidence>
<reference evidence="6" key="2">
    <citation type="submission" date="2021-05" db="EMBL/GenBank/DDBJ databases">
        <title>Protein family content uncovers lineage relationships and bacterial pathway maintenance mechanisms in DPANN archaea.</title>
        <authorList>
            <person name="Castelle C.J."/>
            <person name="Meheust R."/>
            <person name="Jaffe A.L."/>
            <person name="Seitz K."/>
            <person name="Gong X."/>
            <person name="Baker B.J."/>
            <person name="Banfield J.F."/>
        </authorList>
    </citation>
    <scope>NUCLEOTIDE SEQUENCE</scope>
    <source>
        <strain evidence="6">RIFCSPLOWO2_01_FULL_58_19</strain>
    </source>
</reference>
<keyword evidence="2" id="KW-0813">Transport</keyword>
<keyword evidence="3" id="KW-0547">Nucleotide-binding</keyword>
<dbReference type="PANTHER" id="PTHR42711:SF5">
    <property type="entry name" value="ABC TRANSPORTER ATP-BINDING PROTEIN NATA"/>
    <property type="match status" value="1"/>
</dbReference>
<dbReference type="InterPro" id="IPR027417">
    <property type="entry name" value="P-loop_NTPase"/>
</dbReference>
<dbReference type="InterPro" id="IPR050763">
    <property type="entry name" value="ABC_transporter_ATP-binding"/>
</dbReference>
<feature type="domain" description="ABC transporter" evidence="5">
    <location>
        <begin position="5"/>
        <end position="235"/>
    </location>
</feature>
<dbReference type="CDD" id="cd03230">
    <property type="entry name" value="ABC_DR_subfamily_A"/>
    <property type="match status" value="1"/>
</dbReference>
<evidence type="ECO:0000256" key="4">
    <source>
        <dbReference type="ARBA" id="ARBA00022840"/>
    </source>
</evidence>
<dbReference type="Proteomes" id="UP000678237">
    <property type="component" value="Unassembled WGS sequence"/>
</dbReference>
<accession>A0A8T4LBA0</accession>
<protein>
    <submittedName>
        <fullName evidence="6">ABC transporter ATP-binding protein</fullName>
    </submittedName>
</protein>
<dbReference type="InterPro" id="IPR003439">
    <property type="entry name" value="ABC_transporter-like_ATP-bd"/>
</dbReference>
<dbReference type="InterPro" id="IPR003593">
    <property type="entry name" value="AAA+_ATPase"/>
</dbReference>
<dbReference type="SUPFAM" id="SSF52540">
    <property type="entry name" value="P-loop containing nucleoside triphosphate hydrolases"/>
    <property type="match status" value="1"/>
</dbReference>
<reference evidence="6" key="1">
    <citation type="submission" date="2021-03" db="EMBL/GenBank/DDBJ databases">
        <authorList>
            <person name="Jaffe A."/>
        </authorList>
    </citation>
    <scope>NUCLEOTIDE SEQUENCE</scope>
    <source>
        <strain evidence="6">RIFCSPLOWO2_01_FULL_58_19</strain>
    </source>
</reference>
<keyword evidence="4 6" id="KW-0067">ATP-binding</keyword>
<dbReference type="PANTHER" id="PTHR42711">
    <property type="entry name" value="ABC TRANSPORTER ATP-BINDING PROTEIN"/>
    <property type="match status" value="1"/>
</dbReference>
<dbReference type="AlphaFoldDB" id="A0A8T4LBA0"/>
<evidence type="ECO:0000256" key="3">
    <source>
        <dbReference type="ARBA" id="ARBA00022741"/>
    </source>
</evidence>
<dbReference type="Pfam" id="PF00005">
    <property type="entry name" value="ABC_tran"/>
    <property type="match status" value="1"/>
</dbReference>
<evidence type="ECO:0000313" key="6">
    <source>
        <dbReference type="EMBL" id="MBS3062889.1"/>
    </source>
</evidence>
<comment type="caution">
    <text evidence="6">The sequence shown here is derived from an EMBL/GenBank/DDBJ whole genome shotgun (WGS) entry which is preliminary data.</text>
</comment>
<comment type="similarity">
    <text evidence="1">Belongs to the ABC transporter superfamily.</text>
</comment>